<dbReference type="Proteomes" id="UP000289437">
    <property type="component" value="Unassembled WGS sequence"/>
</dbReference>
<dbReference type="Gene3D" id="3.40.50.720">
    <property type="entry name" value="NAD(P)-binding Rossmann-like Domain"/>
    <property type="match status" value="1"/>
</dbReference>
<proteinExistence type="inferred from homology"/>
<organism evidence="2 3">
    <name type="scientific">Granulicella sibirica</name>
    <dbReference type="NCBI Taxonomy" id="2479048"/>
    <lineage>
        <taxon>Bacteria</taxon>
        <taxon>Pseudomonadati</taxon>
        <taxon>Acidobacteriota</taxon>
        <taxon>Terriglobia</taxon>
        <taxon>Terriglobales</taxon>
        <taxon>Acidobacteriaceae</taxon>
        <taxon>Granulicella</taxon>
    </lineage>
</organism>
<dbReference type="InterPro" id="IPR020904">
    <property type="entry name" value="Sc_DH/Rdtase_CS"/>
</dbReference>
<dbReference type="OrthoDB" id="9803333at2"/>
<dbReference type="InterPro" id="IPR036291">
    <property type="entry name" value="NAD(P)-bd_dom_sf"/>
</dbReference>
<dbReference type="PRINTS" id="PR00080">
    <property type="entry name" value="SDRFAMILY"/>
</dbReference>
<dbReference type="AlphaFoldDB" id="A0A4Q0T4L0"/>
<sequence length="257" mass="27732">MGETNYAQYPSLRGRVVVVTGGASGIGEALVEAFAMQGATVAFLDIQDQAAEQLIRRLEGVGCVTPTYFRCDLTDVDALQAVMRGIVSQFGTVDVLVNNAGNDTRHSVADVTSASWDRGMAINLKAQFFTVQSVIPAMQKAKFGSIINMSSIGWVIPSINNPVYVTAKAAVVGMTRTLAHELGGDNIRVNSVMPGAIQTERQVRLWLTETYKTEILSRQALKRMILPEEVARLVLFLAADDSAAITNQSYVIDGGFV</sequence>
<dbReference type="EMBL" id="RDSM01000002">
    <property type="protein sequence ID" value="RXH56506.1"/>
    <property type="molecule type" value="Genomic_DNA"/>
</dbReference>
<comment type="caution">
    <text evidence="2">The sequence shown here is derived from an EMBL/GenBank/DDBJ whole genome shotgun (WGS) entry which is preliminary data.</text>
</comment>
<dbReference type="PRINTS" id="PR00081">
    <property type="entry name" value="GDHRDH"/>
</dbReference>
<dbReference type="PANTHER" id="PTHR42879">
    <property type="entry name" value="3-OXOACYL-(ACYL-CARRIER-PROTEIN) REDUCTASE"/>
    <property type="match status" value="1"/>
</dbReference>
<evidence type="ECO:0000256" key="1">
    <source>
        <dbReference type="ARBA" id="ARBA00006484"/>
    </source>
</evidence>
<dbReference type="PANTHER" id="PTHR42879:SF2">
    <property type="entry name" value="3-OXOACYL-[ACYL-CARRIER-PROTEIN] REDUCTASE FABG"/>
    <property type="match status" value="1"/>
</dbReference>
<reference evidence="2 3" key="1">
    <citation type="submission" date="2018-11" db="EMBL/GenBank/DDBJ databases">
        <authorList>
            <person name="Mardanov A.V."/>
            <person name="Ravin N.V."/>
            <person name="Dedysh S.N."/>
        </authorList>
    </citation>
    <scope>NUCLEOTIDE SEQUENCE [LARGE SCALE GENOMIC DNA]</scope>
    <source>
        <strain evidence="2 3">AF10</strain>
    </source>
</reference>
<evidence type="ECO:0000313" key="3">
    <source>
        <dbReference type="Proteomes" id="UP000289437"/>
    </source>
</evidence>
<keyword evidence="3" id="KW-1185">Reference proteome</keyword>
<dbReference type="FunFam" id="3.40.50.720:FF:000084">
    <property type="entry name" value="Short-chain dehydrogenase reductase"/>
    <property type="match status" value="1"/>
</dbReference>
<dbReference type="Pfam" id="PF13561">
    <property type="entry name" value="adh_short_C2"/>
    <property type="match status" value="1"/>
</dbReference>
<dbReference type="InterPro" id="IPR002347">
    <property type="entry name" value="SDR_fam"/>
</dbReference>
<dbReference type="InterPro" id="IPR050259">
    <property type="entry name" value="SDR"/>
</dbReference>
<accession>A0A4Q0T4L0</accession>
<dbReference type="GO" id="GO:0032787">
    <property type="term" value="P:monocarboxylic acid metabolic process"/>
    <property type="evidence" value="ECO:0007669"/>
    <property type="project" value="UniProtKB-ARBA"/>
</dbReference>
<gene>
    <name evidence="2" type="ORF">GRAN_3363</name>
</gene>
<name>A0A4Q0T4L0_9BACT</name>
<dbReference type="SUPFAM" id="SSF51735">
    <property type="entry name" value="NAD(P)-binding Rossmann-fold domains"/>
    <property type="match status" value="1"/>
</dbReference>
<reference evidence="3" key="2">
    <citation type="submission" date="2019-02" db="EMBL/GenBank/DDBJ databases">
        <title>Granulicella sibirica sp. nov., a psychrotolerant acidobacterium isolated from an organic soil layer in forested tundra, West Siberia.</title>
        <authorList>
            <person name="Oshkin I.Y."/>
            <person name="Kulichevskaya I.S."/>
            <person name="Rijpstra W.I.C."/>
            <person name="Sinninghe Damste J.S."/>
            <person name="Rakitin A.L."/>
            <person name="Ravin N.V."/>
            <person name="Dedysh S.N."/>
        </authorList>
    </citation>
    <scope>NUCLEOTIDE SEQUENCE [LARGE SCALE GENOMIC DNA]</scope>
    <source>
        <strain evidence="3">AF10</strain>
    </source>
</reference>
<comment type="similarity">
    <text evidence="1">Belongs to the short-chain dehydrogenases/reductases (SDR) family.</text>
</comment>
<dbReference type="PROSITE" id="PS00061">
    <property type="entry name" value="ADH_SHORT"/>
    <property type="match status" value="1"/>
</dbReference>
<dbReference type="RefSeq" id="WP_128913952.1">
    <property type="nucleotide sequence ID" value="NZ_RDSM01000002.1"/>
</dbReference>
<evidence type="ECO:0000313" key="2">
    <source>
        <dbReference type="EMBL" id="RXH56506.1"/>
    </source>
</evidence>
<dbReference type="CDD" id="cd05233">
    <property type="entry name" value="SDR_c"/>
    <property type="match status" value="1"/>
</dbReference>
<protein>
    <submittedName>
        <fullName evidence="2">3-oxoacyl-[acyl-carrier protein] reductase</fullName>
    </submittedName>
</protein>